<dbReference type="AlphaFoldDB" id="A0AAE1E0A6"/>
<reference evidence="1" key="1">
    <citation type="journal article" date="2023" name="G3 (Bethesda)">
        <title>A reference genome for the long-term kleptoplast-retaining sea slug Elysia crispata morphotype clarki.</title>
        <authorList>
            <person name="Eastman K.E."/>
            <person name="Pendleton A.L."/>
            <person name="Shaikh M.A."/>
            <person name="Suttiyut T."/>
            <person name="Ogas R."/>
            <person name="Tomko P."/>
            <person name="Gavelis G."/>
            <person name="Widhalm J.R."/>
            <person name="Wisecaver J.H."/>
        </authorList>
    </citation>
    <scope>NUCLEOTIDE SEQUENCE</scope>
    <source>
        <strain evidence="1">ECLA1</strain>
    </source>
</reference>
<evidence type="ECO:0000313" key="2">
    <source>
        <dbReference type="Proteomes" id="UP001283361"/>
    </source>
</evidence>
<gene>
    <name evidence="1" type="ORF">RRG08_001707</name>
</gene>
<sequence length="77" mass="8937">MRRSVSMENATFVGQISPFVMAKRQYNQYLLKKKDLKEGELIATLDFAENFQCNSQDEAESVYESYQQAMLHPIVIN</sequence>
<comment type="caution">
    <text evidence="1">The sequence shown here is derived from an EMBL/GenBank/DDBJ whole genome shotgun (WGS) entry which is preliminary data.</text>
</comment>
<name>A0AAE1E0A6_9GAST</name>
<protein>
    <submittedName>
        <fullName evidence="1">Uncharacterized protein</fullName>
    </submittedName>
</protein>
<proteinExistence type="predicted"/>
<organism evidence="1 2">
    <name type="scientific">Elysia crispata</name>
    <name type="common">lettuce slug</name>
    <dbReference type="NCBI Taxonomy" id="231223"/>
    <lineage>
        <taxon>Eukaryota</taxon>
        <taxon>Metazoa</taxon>
        <taxon>Spiralia</taxon>
        <taxon>Lophotrochozoa</taxon>
        <taxon>Mollusca</taxon>
        <taxon>Gastropoda</taxon>
        <taxon>Heterobranchia</taxon>
        <taxon>Euthyneura</taxon>
        <taxon>Panpulmonata</taxon>
        <taxon>Sacoglossa</taxon>
        <taxon>Placobranchoidea</taxon>
        <taxon>Plakobranchidae</taxon>
        <taxon>Elysia</taxon>
    </lineage>
</organism>
<keyword evidence="2" id="KW-1185">Reference proteome</keyword>
<dbReference type="Proteomes" id="UP001283361">
    <property type="component" value="Unassembled WGS sequence"/>
</dbReference>
<dbReference type="EMBL" id="JAWDGP010001678">
    <property type="protein sequence ID" value="KAK3789317.1"/>
    <property type="molecule type" value="Genomic_DNA"/>
</dbReference>
<accession>A0AAE1E0A6</accession>
<dbReference type="PANTHER" id="PTHR46601">
    <property type="entry name" value="ULP_PROTEASE DOMAIN-CONTAINING PROTEIN"/>
    <property type="match status" value="1"/>
</dbReference>
<evidence type="ECO:0000313" key="1">
    <source>
        <dbReference type="EMBL" id="KAK3789317.1"/>
    </source>
</evidence>
<dbReference type="PANTHER" id="PTHR46601:SF1">
    <property type="entry name" value="ADF-H DOMAIN-CONTAINING PROTEIN"/>
    <property type="match status" value="1"/>
</dbReference>